<dbReference type="STRING" id="246191.SAMN05660337_2602"/>
<protein>
    <submittedName>
        <fullName evidence="1">Uncharacterized protein</fullName>
    </submittedName>
</protein>
<reference evidence="2" key="1">
    <citation type="submission" date="2016-10" db="EMBL/GenBank/DDBJ databases">
        <authorList>
            <person name="Varghese N."/>
            <person name="Submissions S."/>
        </authorList>
    </citation>
    <scope>NUCLEOTIDE SEQUENCE [LARGE SCALE GENOMIC DNA]</scope>
    <source>
        <strain evidence="2">DSM 16995</strain>
    </source>
</reference>
<evidence type="ECO:0000313" key="2">
    <source>
        <dbReference type="Proteomes" id="UP000199053"/>
    </source>
</evidence>
<proteinExistence type="predicted"/>
<keyword evidence="2" id="KW-1185">Reference proteome</keyword>
<evidence type="ECO:0000313" key="1">
    <source>
        <dbReference type="EMBL" id="SDL31231.1"/>
    </source>
</evidence>
<sequence>MRKILALGLVVVSGIMLFQSGIAVYYSLNSQKIQKPQVVELDRVEGINCPFFFPKEQ</sequence>
<dbReference type="RefSeq" id="WP_170830372.1">
    <property type="nucleotide sequence ID" value="NZ_FNGA01000004.1"/>
</dbReference>
<gene>
    <name evidence="1" type="ORF">SAMN05660337_2602</name>
</gene>
<accession>A0A1G9J1P2</accession>
<name>A0A1G9J1P2_9BACT</name>
<dbReference type="EMBL" id="FNGA01000004">
    <property type="protein sequence ID" value="SDL31231.1"/>
    <property type="molecule type" value="Genomic_DNA"/>
</dbReference>
<organism evidence="1 2">
    <name type="scientific">Maridesulfovibrio ferrireducens</name>
    <dbReference type="NCBI Taxonomy" id="246191"/>
    <lineage>
        <taxon>Bacteria</taxon>
        <taxon>Pseudomonadati</taxon>
        <taxon>Thermodesulfobacteriota</taxon>
        <taxon>Desulfovibrionia</taxon>
        <taxon>Desulfovibrionales</taxon>
        <taxon>Desulfovibrionaceae</taxon>
        <taxon>Maridesulfovibrio</taxon>
    </lineage>
</organism>
<dbReference type="AlphaFoldDB" id="A0A1G9J1P2"/>
<dbReference type="Proteomes" id="UP000199053">
    <property type="component" value="Unassembled WGS sequence"/>
</dbReference>